<feature type="domain" description="Rhamnogalacturonan I lyase beta-sheet" evidence="2">
    <location>
        <begin position="26"/>
        <end position="114"/>
    </location>
</feature>
<evidence type="ECO:0000259" key="3">
    <source>
        <dbReference type="Pfam" id="PF21348"/>
    </source>
</evidence>
<name>A0A5C1ACQ1_9BACT</name>
<reference evidence="5" key="1">
    <citation type="submission" date="2019-08" db="EMBL/GenBank/DDBJ databases">
        <title>Limnoglobus roseus gen. nov., sp. nov., a novel freshwater planctomycete with a giant genome from the family Gemmataceae.</title>
        <authorList>
            <person name="Kulichevskaya I.S."/>
            <person name="Naumoff D.G."/>
            <person name="Miroshnikov K."/>
            <person name="Ivanova A."/>
            <person name="Philippov D.A."/>
            <person name="Hakobyan A."/>
            <person name="Rijpstra I.C."/>
            <person name="Sinninghe Damste J.S."/>
            <person name="Liesack W."/>
            <person name="Dedysh S.N."/>
        </authorList>
    </citation>
    <scope>NUCLEOTIDE SEQUENCE [LARGE SCALE GENOMIC DNA]</scope>
    <source>
        <strain evidence="5">PX52</strain>
    </source>
</reference>
<dbReference type="Pfam" id="PF18370">
    <property type="entry name" value="RGI_lyase"/>
    <property type="match status" value="1"/>
</dbReference>
<dbReference type="KEGG" id="lrs:PX52LOC_02701"/>
<keyword evidence="4" id="KW-0456">Lyase</keyword>
<organism evidence="4 5">
    <name type="scientific">Limnoglobus roseus</name>
    <dbReference type="NCBI Taxonomy" id="2598579"/>
    <lineage>
        <taxon>Bacteria</taxon>
        <taxon>Pseudomonadati</taxon>
        <taxon>Planctomycetota</taxon>
        <taxon>Planctomycetia</taxon>
        <taxon>Gemmatales</taxon>
        <taxon>Gemmataceae</taxon>
        <taxon>Limnoglobus</taxon>
    </lineage>
</organism>
<dbReference type="CDD" id="cd10318">
    <property type="entry name" value="RGL11"/>
    <property type="match status" value="1"/>
</dbReference>
<dbReference type="InterPro" id="IPR013783">
    <property type="entry name" value="Ig-like_fold"/>
</dbReference>
<dbReference type="Proteomes" id="UP000324974">
    <property type="component" value="Chromosome"/>
</dbReference>
<dbReference type="PANTHER" id="PTHR43118">
    <property type="entry name" value="RHAMNOGALACTURONAN LYASE (EUROFUNG)"/>
    <property type="match status" value="1"/>
</dbReference>
<sequence>MRAILTAFTLGLLAISTAIGADLPPRQMERLGRGVAAVPAGNKVLVSWRLLGTDAEAIAFHVYRQTDAAEPTRLTKEPMTKGTNFTDDTADLAKKNVYFVRPFVDGKEGDPSGKFTLTDKPYLSIPLKTLPGHTPNDASVGDLDGDGEYEIVLKQEQRPRDNSQKGPTGETKLEAYKLDGTFLWRINLGKNIREGAHYTQFLVYDLDGDGKAEVVCKTADGTVDGTGKVLGDAAADHRNPDGYVLSGPEFFTVFDGLTGKALASVDYLPARGKVADWGDAYGNRVDRFLAGVAYLDGERPSVVMCRGYYTRTVLVAWDWRDGKLTRRWTFDSDDDTPGNRAYRGQGDHSLSVADVDGDGKDDIIYGAMCVGSDGKGRYSTGLGHGDALHVSDLDPSRPGLEVFNIHEKSKQMLGVSFRDAKTGDILWSKQCPDVGRGVAIDIDPRHKGYEMWASGAGLSGVWNVKGETVSQRKPRSCNFGIWWDGDLLRELLDRNRVSKWDWLKETETPLLTADGCSSNNGTKATPALSADIFGDWREEVMLRSSDGKELRIYTTPIPTDHRLVTLMHDSQYRLAIAWQNVGYNQPPHPSFFLGDGMTMPPRPRIRLK</sequence>
<protein>
    <submittedName>
        <fullName evidence="4">Rhamnogalacturonan lyase</fullName>
    </submittedName>
</protein>
<evidence type="ECO:0000259" key="2">
    <source>
        <dbReference type="Pfam" id="PF18370"/>
    </source>
</evidence>
<dbReference type="AlphaFoldDB" id="A0A5C1ACQ1"/>
<dbReference type="RefSeq" id="WP_218575354.1">
    <property type="nucleotide sequence ID" value="NZ_CP042425.1"/>
</dbReference>
<dbReference type="InterPro" id="IPR041624">
    <property type="entry name" value="RGI_lyase"/>
</dbReference>
<keyword evidence="5" id="KW-1185">Reference proteome</keyword>
<dbReference type="InterPro" id="IPR028994">
    <property type="entry name" value="Integrin_alpha_N"/>
</dbReference>
<proteinExistence type="predicted"/>
<evidence type="ECO:0000256" key="1">
    <source>
        <dbReference type="SAM" id="SignalP"/>
    </source>
</evidence>
<feature type="signal peptide" evidence="1">
    <location>
        <begin position="1"/>
        <end position="20"/>
    </location>
</feature>
<evidence type="ECO:0000313" key="5">
    <source>
        <dbReference type="Proteomes" id="UP000324974"/>
    </source>
</evidence>
<gene>
    <name evidence="4" type="ORF">PX52LOC_02701</name>
</gene>
<accession>A0A5C1ACQ1</accession>
<dbReference type="InterPro" id="IPR034641">
    <property type="entry name" value="RGL11"/>
</dbReference>
<dbReference type="SUPFAM" id="SSF69318">
    <property type="entry name" value="Integrin alpha N-terminal domain"/>
    <property type="match status" value="1"/>
</dbReference>
<keyword evidence="1" id="KW-0732">Signal</keyword>
<feature type="domain" description="Rhamnogalacturonan lyase family 11 C-terminal" evidence="3">
    <location>
        <begin position="134"/>
        <end position="603"/>
    </location>
</feature>
<dbReference type="Pfam" id="PF21348">
    <property type="entry name" value="RGL11_C"/>
    <property type="match status" value="1"/>
</dbReference>
<evidence type="ECO:0000313" key="4">
    <source>
        <dbReference type="EMBL" id="QEL15766.1"/>
    </source>
</evidence>
<dbReference type="PANTHER" id="PTHR43118:SF1">
    <property type="entry name" value="RHAMNOGALACTURONAN LYASE (EUROFUNG)"/>
    <property type="match status" value="1"/>
</dbReference>
<dbReference type="GO" id="GO:0016829">
    <property type="term" value="F:lyase activity"/>
    <property type="evidence" value="ECO:0007669"/>
    <property type="project" value="UniProtKB-KW"/>
</dbReference>
<dbReference type="Gene3D" id="2.60.40.10">
    <property type="entry name" value="Immunoglobulins"/>
    <property type="match status" value="1"/>
</dbReference>
<dbReference type="InterPro" id="IPR049366">
    <property type="entry name" value="RGL11_C"/>
</dbReference>
<dbReference type="EMBL" id="CP042425">
    <property type="protein sequence ID" value="QEL15766.1"/>
    <property type="molecule type" value="Genomic_DNA"/>
</dbReference>
<feature type="chain" id="PRO_5023124613" evidence="1">
    <location>
        <begin position="21"/>
        <end position="608"/>
    </location>
</feature>